<evidence type="ECO:0000313" key="3">
    <source>
        <dbReference type="Proteomes" id="UP001501436"/>
    </source>
</evidence>
<feature type="transmembrane region" description="Helical" evidence="1">
    <location>
        <begin position="21"/>
        <end position="37"/>
    </location>
</feature>
<name>A0ABP9FST8_9SPHI</name>
<sequence>MQKLIYVRHSYRLCFPKNEPVYFFLLLSYFTTVPFKLEYVVKDGGDVFICQFLNRERALVDAVEYINNNLPAVNAA</sequence>
<protein>
    <submittedName>
        <fullName evidence="2">Uncharacterized protein</fullName>
    </submittedName>
</protein>
<gene>
    <name evidence="2" type="ORF">GCM10023313_17120</name>
</gene>
<keyword evidence="3" id="KW-1185">Reference proteome</keyword>
<dbReference type="RefSeq" id="WP_345330672.1">
    <property type="nucleotide sequence ID" value="NZ_BAABJI010000002.1"/>
</dbReference>
<dbReference type="Proteomes" id="UP001501436">
    <property type="component" value="Unassembled WGS sequence"/>
</dbReference>
<keyword evidence="1" id="KW-0472">Membrane</keyword>
<keyword evidence="1" id="KW-1133">Transmembrane helix</keyword>
<keyword evidence="1" id="KW-0812">Transmembrane</keyword>
<organism evidence="2 3">
    <name type="scientific">Mucilaginibacter defluvii</name>
    <dbReference type="NCBI Taxonomy" id="1196019"/>
    <lineage>
        <taxon>Bacteria</taxon>
        <taxon>Pseudomonadati</taxon>
        <taxon>Bacteroidota</taxon>
        <taxon>Sphingobacteriia</taxon>
        <taxon>Sphingobacteriales</taxon>
        <taxon>Sphingobacteriaceae</taxon>
        <taxon>Mucilaginibacter</taxon>
    </lineage>
</organism>
<comment type="caution">
    <text evidence="2">The sequence shown here is derived from an EMBL/GenBank/DDBJ whole genome shotgun (WGS) entry which is preliminary data.</text>
</comment>
<accession>A0ABP9FST8</accession>
<proteinExistence type="predicted"/>
<dbReference type="EMBL" id="BAABJI010000002">
    <property type="protein sequence ID" value="GAA4914341.1"/>
    <property type="molecule type" value="Genomic_DNA"/>
</dbReference>
<reference evidence="3" key="1">
    <citation type="journal article" date="2019" name="Int. J. Syst. Evol. Microbiol.">
        <title>The Global Catalogue of Microorganisms (GCM) 10K type strain sequencing project: providing services to taxonomists for standard genome sequencing and annotation.</title>
        <authorList>
            <consortium name="The Broad Institute Genomics Platform"/>
            <consortium name="The Broad Institute Genome Sequencing Center for Infectious Disease"/>
            <person name="Wu L."/>
            <person name="Ma J."/>
        </authorList>
    </citation>
    <scope>NUCLEOTIDE SEQUENCE [LARGE SCALE GENOMIC DNA]</scope>
    <source>
        <strain evidence="3">JCM 18283</strain>
    </source>
</reference>
<evidence type="ECO:0000256" key="1">
    <source>
        <dbReference type="SAM" id="Phobius"/>
    </source>
</evidence>
<evidence type="ECO:0000313" key="2">
    <source>
        <dbReference type="EMBL" id="GAA4914341.1"/>
    </source>
</evidence>